<name>A0A6A6PJF9_9PEZI</name>
<accession>A0A6A6PJF9</accession>
<dbReference type="AlphaFoldDB" id="A0A6A6PJF9"/>
<dbReference type="Proteomes" id="UP000799767">
    <property type="component" value="Unassembled WGS sequence"/>
</dbReference>
<feature type="region of interest" description="Disordered" evidence="1">
    <location>
        <begin position="70"/>
        <end position="139"/>
    </location>
</feature>
<dbReference type="EMBL" id="MU001640">
    <property type="protein sequence ID" value="KAF2480132.1"/>
    <property type="molecule type" value="Genomic_DNA"/>
</dbReference>
<reference evidence="2" key="1">
    <citation type="journal article" date="2020" name="Stud. Mycol.">
        <title>101 Dothideomycetes genomes: a test case for predicting lifestyles and emergence of pathogens.</title>
        <authorList>
            <person name="Haridas S."/>
            <person name="Albert R."/>
            <person name="Binder M."/>
            <person name="Bloem J."/>
            <person name="Labutti K."/>
            <person name="Salamov A."/>
            <person name="Andreopoulos B."/>
            <person name="Baker S."/>
            <person name="Barry K."/>
            <person name="Bills G."/>
            <person name="Bluhm B."/>
            <person name="Cannon C."/>
            <person name="Castanera R."/>
            <person name="Culley D."/>
            <person name="Daum C."/>
            <person name="Ezra D."/>
            <person name="Gonzalez J."/>
            <person name="Henrissat B."/>
            <person name="Kuo A."/>
            <person name="Liang C."/>
            <person name="Lipzen A."/>
            <person name="Lutzoni F."/>
            <person name="Magnuson J."/>
            <person name="Mondo S."/>
            <person name="Nolan M."/>
            <person name="Ohm R."/>
            <person name="Pangilinan J."/>
            <person name="Park H.-J."/>
            <person name="Ramirez L."/>
            <person name="Alfaro M."/>
            <person name="Sun H."/>
            <person name="Tritt A."/>
            <person name="Yoshinaga Y."/>
            <person name="Zwiers L.-H."/>
            <person name="Turgeon B."/>
            <person name="Goodwin S."/>
            <person name="Spatafora J."/>
            <person name="Crous P."/>
            <person name="Grigoriev I."/>
        </authorList>
    </citation>
    <scope>NUCLEOTIDE SEQUENCE</scope>
    <source>
        <strain evidence="2">CBS 113389</strain>
    </source>
</reference>
<organism evidence="2 3">
    <name type="scientific">Neohortaea acidophila</name>
    <dbReference type="NCBI Taxonomy" id="245834"/>
    <lineage>
        <taxon>Eukaryota</taxon>
        <taxon>Fungi</taxon>
        <taxon>Dikarya</taxon>
        <taxon>Ascomycota</taxon>
        <taxon>Pezizomycotina</taxon>
        <taxon>Dothideomycetes</taxon>
        <taxon>Dothideomycetidae</taxon>
        <taxon>Mycosphaerellales</taxon>
        <taxon>Teratosphaeriaceae</taxon>
        <taxon>Neohortaea</taxon>
    </lineage>
</organism>
<evidence type="ECO:0000256" key="1">
    <source>
        <dbReference type="SAM" id="MobiDB-lite"/>
    </source>
</evidence>
<protein>
    <submittedName>
        <fullName evidence="2">Uncharacterized protein</fullName>
    </submittedName>
</protein>
<dbReference type="RefSeq" id="XP_033586702.1">
    <property type="nucleotide sequence ID" value="XM_033737731.1"/>
</dbReference>
<evidence type="ECO:0000313" key="2">
    <source>
        <dbReference type="EMBL" id="KAF2480132.1"/>
    </source>
</evidence>
<proteinExistence type="predicted"/>
<keyword evidence="3" id="KW-1185">Reference proteome</keyword>
<feature type="compositionally biased region" description="Basic residues" evidence="1">
    <location>
        <begin position="104"/>
        <end position="121"/>
    </location>
</feature>
<gene>
    <name evidence="2" type="ORF">BDY17DRAFT_32778</name>
</gene>
<dbReference type="GeneID" id="54478733"/>
<sequence>MFADVRITNRSHFPCLFLQHALYPVYACFHMYSRQPCRCRSSAAPSCLIIGKRLAIAASGPPRSCRSICREHGPKSPLTARLASERQTPRTHHQHVNRLATSSHPRRPRRSRRQTRRRFRRRQADSHRRNNAPSDQSTALDRVAAASDLRFVRGHLPPVVLEVDLDDVLFHERVVLRRRPFVEIEFELDLRCGRVSVHVKTGIQTYME</sequence>
<evidence type="ECO:0000313" key="3">
    <source>
        <dbReference type="Proteomes" id="UP000799767"/>
    </source>
</evidence>